<dbReference type="EMBL" id="FNPI01000028">
    <property type="protein sequence ID" value="SDZ66829.1"/>
    <property type="molecule type" value="Genomic_DNA"/>
</dbReference>
<proteinExistence type="predicted"/>
<evidence type="ECO:0000313" key="2">
    <source>
        <dbReference type="EMBL" id="SDZ66829.1"/>
    </source>
</evidence>
<dbReference type="AlphaFoldDB" id="A0A1H3UYE1"/>
<evidence type="ECO:0000259" key="1">
    <source>
        <dbReference type="PROSITE" id="PS51186"/>
    </source>
</evidence>
<evidence type="ECO:0000313" key="3">
    <source>
        <dbReference type="Proteomes" id="UP000198935"/>
    </source>
</evidence>
<keyword evidence="2" id="KW-0808">Transferase</keyword>
<gene>
    <name evidence="2" type="ORF">SAMN05421736_12812</name>
</gene>
<dbReference type="Proteomes" id="UP000198935">
    <property type="component" value="Unassembled WGS sequence"/>
</dbReference>
<dbReference type="InterPro" id="IPR000182">
    <property type="entry name" value="GNAT_dom"/>
</dbReference>
<feature type="domain" description="N-acetyltransferase" evidence="1">
    <location>
        <begin position="5"/>
        <end position="175"/>
    </location>
</feature>
<organism evidence="2 3">
    <name type="scientific">Evansella caseinilytica</name>
    <dbReference type="NCBI Taxonomy" id="1503961"/>
    <lineage>
        <taxon>Bacteria</taxon>
        <taxon>Bacillati</taxon>
        <taxon>Bacillota</taxon>
        <taxon>Bacilli</taxon>
        <taxon>Bacillales</taxon>
        <taxon>Bacillaceae</taxon>
        <taxon>Evansella</taxon>
    </lineage>
</organism>
<accession>A0A1H3UYE1</accession>
<sequence>MPANITVRSYTPDDFDKLMTIQREAFPPPFPEALWWNKEQITAHAATFREGAMYAEADGEPAGSATSLLVHFDGEAHTWEEVADNGYIRRSHRPDGDTLYGIDLCVRPKFRGRGIAHALYDARKQLVIDLRLKRYVAGCRIPNFHKHAGQMSVETYVDKVVDGEINDLVLSFMLRQGLVVKQIMPHYLDDDESLDYAVIVEWKNPRLA</sequence>
<dbReference type="Gene3D" id="3.40.630.30">
    <property type="match status" value="1"/>
</dbReference>
<dbReference type="STRING" id="1503961.SAMN05421736_12812"/>
<dbReference type="InterPro" id="IPR016181">
    <property type="entry name" value="Acyl_CoA_acyltransferase"/>
</dbReference>
<name>A0A1H3UYE1_9BACI</name>
<dbReference type="CDD" id="cd04301">
    <property type="entry name" value="NAT_SF"/>
    <property type="match status" value="1"/>
</dbReference>
<dbReference type="SUPFAM" id="SSF55729">
    <property type="entry name" value="Acyl-CoA N-acyltransferases (Nat)"/>
    <property type="match status" value="1"/>
</dbReference>
<reference evidence="3" key="1">
    <citation type="submission" date="2016-10" db="EMBL/GenBank/DDBJ databases">
        <authorList>
            <person name="Varghese N."/>
            <person name="Submissions S."/>
        </authorList>
    </citation>
    <scope>NUCLEOTIDE SEQUENCE [LARGE SCALE GENOMIC DNA]</scope>
    <source>
        <strain evidence="3">SP</strain>
    </source>
</reference>
<keyword evidence="3" id="KW-1185">Reference proteome</keyword>
<dbReference type="Pfam" id="PF00583">
    <property type="entry name" value="Acetyltransf_1"/>
    <property type="match status" value="1"/>
</dbReference>
<dbReference type="PROSITE" id="PS51186">
    <property type="entry name" value="GNAT"/>
    <property type="match status" value="1"/>
</dbReference>
<dbReference type="GO" id="GO:0016747">
    <property type="term" value="F:acyltransferase activity, transferring groups other than amino-acyl groups"/>
    <property type="evidence" value="ECO:0007669"/>
    <property type="project" value="InterPro"/>
</dbReference>
<protein>
    <submittedName>
        <fullName evidence="2">Acetyltransferase (GNAT) family protein</fullName>
    </submittedName>
</protein>